<feature type="transmembrane region" description="Helical" evidence="4">
    <location>
        <begin position="225"/>
        <end position="249"/>
    </location>
</feature>
<feature type="transmembrane region" description="Helical" evidence="4">
    <location>
        <begin position="255"/>
        <end position="278"/>
    </location>
</feature>
<dbReference type="AlphaFoldDB" id="A0A2N7U1Q7"/>
<feature type="transmembrane region" description="Helical" evidence="4">
    <location>
        <begin position="382"/>
        <end position="403"/>
    </location>
</feature>
<evidence type="ECO:0000256" key="4">
    <source>
        <dbReference type="SAM" id="Phobius"/>
    </source>
</evidence>
<accession>A0A2N7U1Q7</accession>
<dbReference type="InterPro" id="IPR020846">
    <property type="entry name" value="MFS_dom"/>
</dbReference>
<keyword evidence="1 4" id="KW-0812">Transmembrane</keyword>
<comment type="caution">
    <text evidence="6">The sequence shown here is derived from an EMBL/GenBank/DDBJ whole genome shotgun (WGS) entry which is preliminary data.</text>
</comment>
<dbReference type="Proteomes" id="UP000235803">
    <property type="component" value="Unassembled WGS sequence"/>
</dbReference>
<reference evidence="6 7" key="1">
    <citation type="submission" date="2018-01" db="EMBL/GenBank/DDBJ databases">
        <title>Halomonas endophytica sp. nov., isolated from storage liquid in the stems of Populus euphratica.</title>
        <authorList>
            <person name="Chen C."/>
        </authorList>
    </citation>
    <scope>NUCLEOTIDE SEQUENCE [LARGE SCALE GENOMIC DNA]</scope>
    <source>
        <strain evidence="6 7">MC28</strain>
    </source>
</reference>
<organism evidence="6 7">
    <name type="scientific">Billgrantia endophytica</name>
    <dbReference type="NCBI Taxonomy" id="2033802"/>
    <lineage>
        <taxon>Bacteria</taxon>
        <taxon>Pseudomonadati</taxon>
        <taxon>Pseudomonadota</taxon>
        <taxon>Gammaproteobacteria</taxon>
        <taxon>Oceanospirillales</taxon>
        <taxon>Halomonadaceae</taxon>
        <taxon>Billgrantia</taxon>
    </lineage>
</organism>
<feature type="domain" description="Major facilitator superfamily (MFS) profile" evidence="5">
    <location>
        <begin position="24"/>
        <end position="408"/>
    </location>
</feature>
<feature type="transmembrane region" description="Helical" evidence="4">
    <location>
        <begin position="94"/>
        <end position="124"/>
    </location>
</feature>
<evidence type="ECO:0000313" key="6">
    <source>
        <dbReference type="EMBL" id="PMR74350.1"/>
    </source>
</evidence>
<dbReference type="SUPFAM" id="SSF103473">
    <property type="entry name" value="MFS general substrate transporter"/>
    <property type="match status" value="1"/>
</dbReference>
<feature type="transmembrane region" description="Helical" evidence="4">
    <location>
        <begin position="317"/>
        <end position="338"/>
    </location>
</feature>
<evidence type="ECO:0000256" key="1">
    <source>
        <dbReference type="ARBA" id="ARBA00022692"/>
    </source>
</evidence>
<feature type="transmembrane region" description="Helical" evidence="4">
    <location>
        <begin position="350"/>
        <end position="376"/>
    </location>
</feature>
<dbReference type="PANTHER" id="PTHR23527:SF1">
    <property type="entry name" value="BLL3282 PROTEIN"/>
    <property type="match status" value="1"/>
</dbReference>
<feature type="transmembrane region" description="Helical" evidence="4">
    <location>
        <begin position="173"/>
        <end position="193"/>
    </location>
</feature>
<keyword evidence="2 4" id="KW-1133">Transmembrane helix</keyword>
<dbReference type="PANTHER" id="PTHR23527">
    <property type="entry name" value="BLL3282 PROTEIN"/>
    <property type="match status" value="1"/>
</dbReference>
<dbReference type="Gene3D" id="1.20.1250.20">
    <property type="entry name" value="MFS general substrate transporter like domains"/>
    <property type="match status" value="2"/>
</dbReference>
<dbReference type="OrthoDB" id="8724598at2"/>
<proteinExistence type="predicted"/>
<evidence type="ECO:0000256" key="3">
    <source>
        <dbReference type="ARBA" id="ARBA00023136"/>
    </source>
</evidence>
<dbReference type="InterPro" id="IPR036259">
    <property type="entry name" value="MFS_trans_sf"/>
</dbReference>
<keyword evidence="7" id="KW-1185">Reference proteome</keyword>
<protein>
    <submittedName>
        <fullName evidence="6">MFS transporter</fullName>
    </submittedName>
</protein>
<dbReference type="PROSITE" id="PS50850">
    <property type="entry name" value="MFS"/>
    <property type="match status" value="1"/>
</dbReference>
<dbReference type="InterPro" id="IPR011701">
    <property type="entry name" value="MFS"/>
</dbReference>
<feature type="transmembrane region" description="Helical" evidence="4">
    <location>
        <begin position="62"/>
        <end position="82"/>
    </location>
</feature>
<gene>
    <name evidence="6" type="ORF">C1H69_13930</name>
</gene>
<feature type="transmembrane region" description="Helical" evidence="4">
    <location>
        <begin position="21"/>
        <end position="42"/>
    </location>
</feature>
<sequence length="414" mass="42936">MPPPQPSELETSPLRGQGEEGLAVLVAATWVQALCSAGMLLVPTLAPQIAAAFGLPTGLVGLQVSLLYGIAMLASLQAAVLARRVGACRASQLALSLVVVGCMVALAGTPMALFVTTMLLGVAYGMTNPAAAQLLARFTPPERRNLVYSIKQTGVPLGGILAGLAAPPLASLWNWQAVFLILGGATLLTALLLQIRRQRWDSDRDAAVRMQGVGSLTVLHRHRPLFWMGLAGFCLAAAQLSLLSFAVAFMVEELFITLVAAGVIISFMHAAGVLGRIGWGMLADRLGRSLPVLFGLSVAMAGLFVLISALGGVLPQWLAVLLLVMAGATAIGWNGVYLAEVARRSHPAEVGEATAAVLVLTYMGVLVGPALFSLIVGLSDSYALGFLLPAVAAMLAIVCLANCRRAGDAGASRT</sequence>
<dbReference type="InterPro" id="IPR052952">
    <property type="entry name" value="MFS-Transporter"/>
</dbReference>
<dbReference type="EMBL" id="PNRF01000028">
    <property type="protein sequence ID" value="PMR74350.1"/>
    <property type="molecule type" value="Genomic_DNA"/>
</dbReference>
<feature type="transmembrane region" description="Helical" evidence="4">
    <location>
        <begin position="290"/>
        <end position="311"/>
    </location>
</feature>
<dbReference type="Pfam" id="PF07690">
    <property type="entry name" value="MFS_1"/>
    <property type="match status" value="1"/>
</dbReference>
<evidence type="ECO:0000256" key="2">
    <source>
        <dbReference type="ARBA" id="ARBA00022989"/>
    </source>
</evidence>
<keyword evidence="3 4" id="KW-0472">Membrane</keyword>
<evidence type="ECO:0000313" key="7">
    <source>
        <dbReference type="Proteomes" id="UP000235803"/>
    </source>
</evidence>
<dbReference type="RefSeq" id="WP_102653989.1">
    <property type="nucleotide sequence ID" value="NZ_PNRF01000028.1"/>
</dbReference>
<evidence type="ECO:0000259" key="5">
    <source>
        <dbReference type="PROSITE" id="PS50850"/>
    </source>
</evidence>
<dbReference type="GO" id="GO:0022857">
    <property type="term" value="F:transmembrane transporter activity"/>
    <property type="evidence" value="ECO:0007669"/>
    <property type="project" value="InterPro"/>
</dbReference>
<name>A0A2N7U1Q7_9GAMM</name>